<protein>
    <submittedName>
        <fullName evidence="2">20153_t:CDS:1</fullName>
    </submittedName>
</protein>
<comment type="caution">
    <text evidence="2">The sequence shown here is derived from an EMBL/GenBank/DDBJ whole genome shotgun (WGS) entry which is preliminary data.</text>
</comment>
<accession>A0A9N9H2X2</accession>
<dbReference type="OrthoDB" id="2421655at2759"/>
<name>A0A9N9H2X2_9GLOM</name>
<reference evidence="2" key="1">
    <citation type="submission" date="2021-06" db="EMBL/GenBank/DDBJ databases">
        <authorList>
            <person name="Kallberg Y."/>
            <person name="Tangrot J."/>
            <person name="Rosling A."/>
        </authorList>
    </citation>
    <scope>NUCLEOTIDE SEQUENCE</scope>
    <source>
        <strain evidence="2">MA453B</strain>
    </source>
</reference>
<feature type="compositionally biased region" description="Polar residues" evidence="1">
    <location>
        <begin position="74"/>
        <end position="93"/>
    </location>
</feature>
<proteinExistence type="predicted"/>
<evidence type="ECO:0000256" key="1">
    <source>
        <dbReference type="SAM" id="MobiDB-lite"/>
    </source>
</evidence>
<gene>
    <name evidence="2" type="ORF">DERYTH_LOCUS9859</name>
</gene>
<evidence type="ECO:0000313" key="2">
    <source>
        <dbReference type="EMBL" id="CAG8644858.1"/>
    </source>
</evidence>
<feature type="non-terminal residue" evidence="2">
    <location>
        <position position="1"/>
    </location>
</feature>
<evidence type="ECO:0000313" key="3">
    <source>
        <dbReference type="Proteomes" id="UP000789405"/>
    </source>
</evidence>
<sequence>MTRRVMGGLQVSEVVEYKIILKYPGCNQEIRTDKTQDLNKHMNLNGNLRKGQCQPALLIMQNPVPVKNPAENPTPVQNATPAENPISMQNQAP</sequence>
<dbReference type="AlphaFoldDB" id="A0A9N9H2X2"/>
<keyword evidence="3" id="KW-1185">Reference proteome</keyword>
<dbReference type="EMBL" id="CAJVPY010005519">
    <property type="protein sequence ID" value="CAG8644858.1"/>
    <property type="molecule type" value="Genomic_DNA"/>
</dbReference>
<feature type="region of interest" description="Disordered" evidence="1">
    <location>
        <begin position="64"/>
        <end position="93"/>
    </location>
</feature>
<organism evidence="2 3">
    <name type="scientific">Dentiscutata erythropus</name>
    <dbReference type="NCBI Taxonomy" id="1348616"/>
    <lineage>
        <taxon>Eukaryota</taxon>
        <taxon>Fungi</taxon>
        <taxon>Fungi incertae sedis</taxon>
        <taxon>Mucoromycota</taxon>
        <taxon>Glomeromycotina</taxon>
        <taxon>Glomeromycetes</taxon>
        <taxon>Diversisporales</taxon>
        <taxon>Gigasporaceae</taxon>
        <taxon>Dentiscutata</taxon>
    </lineage>
</organism>
<dbReference type="Proteomes" id="UP000789405">
    <property type="component" value="Unassembled WGS sequence"/>
</dbReference>